<evidence type="ECO:0000256" key="3">
    <source>
        <dbReference type="ARBA" id="ARBA00023002"/>
    </source>
</evidence>
<keyword evidence="8" id="KW-1185">Reference proteome</keyword>
<evidence type="ECO:0000313" key="8">
    <source>
        <dbReference type="Proteomes" id="UP001583177"/>
    </source>
</evidence>
<evidence type="ECO:0000256" key="4">
    <source>
        <dbReference type="SAM" id="MobiDB-lite"/>
    </source>
</evidence>
<feature type="compositionally biased region" description="Basic and acidic residues" evidence="4">
    <location>
        <begin position="39"/>
        <end position="48"/>
    </location>
</feature>
<dbReference type="InterPro" id="IPR013752">
    <property type="entry name" value="KPA_reductase"/>
</dbReference>
<protein>
    <submittedName>
        <fullName evidence="7">2-dehydropantoate 2-reductase (Ketopantoate reductase) (KPA reductase) (KPR)</fullName>
    </submittedName>
</protein>
<dbReference type="PANTHER" id="PTHR43765:SF2">
    <property type="entry name" value="2-DEHYDROPANTOATE 2-REDUCTASE"/>
    <property type="match status" value="1"/>
</dbReference>
<accession>A0ABR3XJY0</accession>
<comment type="similarity">
    <text evidence="1">Belongs to the ketopantoate reductase family.</text>
</comment>
<evidence type="ECO:0000256" key="2">
    <source>
        <dbReference type="ARBA" id="ARBA00022857"/>
    </source>
</evidence>
<dbReference type="Proteomes" id="UP001583177">
    <property type="component" value="Unassembled WGS sequence"/>
</dbReference>
<reference evidence="7 8" key="1">
    <citation type="journal article" date="2024" name="IMA Fungus">
        <title>IMA Genome - F19 : A genome assembly and annotation guide to empower mycologists, including annotated draft genome sequences of Ceratocystis pirilliformis, Diaporthe australafricana, Fusarium ophioides, Paecilomyces lecythidis, and Sporothrix stenoceras.</title>
        <authorList>
            <person name="Aylward J."/>
            <person name="Wilson A.M."/>
            <person name="Visagie C.M."/>
            <person name="Spraker J."/>
            <person name="Barnes I."/>
            <person name="Buitendag C."/>
            <person name="Ceriani C."/>
            <person name="Del Mar Angel L."/>
            <person name="du Plessis D."/>
            <person name="Fuchs T."/>
            <person name="Gasser K."/>
            <person name="Kramer D."/>
            <person name="Li W."/>
            <person name="Munsamy K."/>
            <person name="Piso A."/>
            <person name="Price J.L."/>
            <person name="Sonnekus B."/>
            <person name="Thomas C."/>
            <person name="van der Nest A."/>
            <person name="van Dijk A."/>
            <person name="van Heerden A."/>
            <person name="van Vuuren N."/>
            <person name="Yilmaz N."/>
            <person name="Duong T.A."/>
            <person name="van der Merwe N.A."/>
            <person name="Wingfield M.J."/>
            <person name="Wingfield B.D."/>
        </authorList>
    </citation>
    <scope>NUCLEOTIDE SEQUENCE [LARGE SCALE GENOMIC DNA]</scope>
    <source>
        <strain evidence="7 8">CMW 18300</strain>
    </source>
</reference>
<proteinExistence type="inferred from homology"/>
<feature type="region of interest" description="Disordered" evidence="4">
    <location>
        <begin position="79"/>
        <end position="98"/>
    </location>
</feature>
<dbReference type="Pfam" id="PF08546">
    <property type="entry name" value="ApbA_C"/>
    <property type="match status" value="1"/>
</dbReference>
<dbReference type="Pfam" id="PF02558">
    <property type="entry name" value="ApbA"/>
    <property type="match status" value="1"/>
</dbReference>
<keyword evidence="2" id="KW-0521">NADP</keyword>
<dbReference type="InterPro" id="IPR013328">
    <property type="entry name" value="6PGD_dom2"/>
</dbReference>
<dbReference type="InterPro" id="IPR013332">
    <property type="entry name" value="KPR_N"/>
</dbReference>
<name>A0ABR3XJY0_9PEZI</name>
<evidence type="ECO:0000256" key="1">
    <source>
        <dbReference type="ARBA" id="ARBA00007870"/>
    </source>
</evidence>
<evidence type="ECO:0000313" key="7">
    <source>
        <dbReference type="EMBL" id="KAL1876287.1"/>
    </source>
</evidence>
<gene>
    <name evidence="7" type="primary">PAN5_1</name>
    <name evidence="7" type="ORF">Daus18300_002915</name>
</gene>
<dbReference type="InterPro" id="IPR008927">
    <property type="entry name" value="6-PGluconate_DH-like_C_sf"/>
</dbReference>
<keyword evidence="3" id="KW-0560">Oxidoreductase</keyword>
<dbReference type="SUPFAM" id="SSF48179">
    <property type="entry name" value="6-phosphogluconate dehydrogenase C-terminal domain-like"/>
    <property type="match status" value="1"/>
</dbReference>
<dbReference type="InterPro" id="IPR050838">
    <property type="entry name" value="Ketopantoate_reductase"/>
</dbReference>
<dbReference type="EMBL" id="JAWRVE010000017">
    <property type="protein sequence ID" value="KAL1876287.1"/>
    <property type="molecule type" value="Genomic_DNA"/>
</dbReference>
<dbReference type="PANTHER" id="PTHR43765">
    <property type="entry name" value="2-DEHYDROPANTOATE 2-REDUCTASE-RELATED"/>
    <property type="match status" value="1"/>
</dbReference>
<feature type="domain" description="Ketopantoate reductase N-terminal" evidence="5">
    <location>
        <begin position="111"/>
        <end position="241"/>
    </location>
</feature>
<feature type="region of interest" description="Disordered" evidence="4">
    <location>
        <begin position="1"/>
        <end position="48"/>
    </location>
</feature>
<evidence type="ECO:0000259" key="6">
    <source>
        <dbReference type="Pfam" id="PF08546"/>
    </source>
</evidence>
<organism evidence="7 8">
    <name type="scientific">Diaporthe australafricana</name>
    <dbReference type="NCBI Taxonomy" id="127596"/>
    <lineage>
        <taxon>Eukaryota</taxon>
        <taxon>Fungi</taxon>
        <taxon>Dikarya</taxon>
        <taxon>Ascomycota</taxon>
        <taxon>Pezizomycotina</taxon>
        <taxon>Sordariomycetes</taxon>
        <taxon>Sordariomycetidae</taxon>
        <taxon>Diaporthales</taxon>
        <taxon>Diaporthaceae</taxon>
        <taxon>Diaporthe</taxon>
    </lineage>
</organism>
<feature type="domain" description="Ketopantoate reductase C-terminal" evidence="6">
    <location>
        <begin position="316"/>
        <end position="441"/>
    </location>
</feature>
<evidence type="ECO:0000259" key="5">
    <source>
        <dbReference type="Pfam" id="PF02558"/>
    </source>
</evidence>
<sequence>MVGRGAMRGYSSDQAVAAATETPPEPKTEEDTENLPDTGRYDPFSRRPDMRRLLDEVEAQTPYEIDSIADRKNTPIGLTYSTDLRGPRASPQEEESKRVHVLGYDPRAYFMAHELAGNARLDPVKLLVHKGNVMKSWRVEGEQVSLWKGTERSSQGRGRAEAEWIGRGRQNEPNNEHIDQLIVTLPCGTTKTALENIIHRIDNRTTICLVQEGLGMVEHLNAALFPDPTRRPHFVLGHMTASLGYNKRWFFGAQLRKPGKLYLHAVERGVNLMPIFKFYPPVERRSNATQFLRTLVTTPGLNAGGYSLENWLIKKLPALVFSSVIEPMAVVLDTTYDNIPGNEHAIQLADELLDELFNVIMALPELTNSSKVVEHCGLGALRKKTINRLFEKGASQSNMLSRVRAGQWVDIDYLNGYFVRRARELGIKVPQNEMVIDMVKARIHKRRDEMKNTIPFEFDDVPDKPAF</sequence>
<comment type="caution">
    <text evidence="7">The sequence shown here is derived from an EMBL/GenBank/DDBJ whole genome shotgun (WGS) entry which is preliminary data.</text>
</comment>
<dbReference type="Gene3D" id="1.10.1040.10">
    <property type="entry name" value="N-(1-d-carboxylethyl)-l-norvaline Dehydrogenase, domain 2"/>
    <property type="match status" value="1"/>
</dbReference>